<comment type="similarity">
    <text evidence="2">Belongs to the acyl-CoA dehydrogenase family.</text>
</comment>
<feature type="domain" description="Acyl-CoA dehydrogenase/oxidase C-terminal" evidence="6">
    <location>
        <begin position="180"/>
        <end position="324"/>
    </location>
</feature>
<reference evidence="8" key="1">
    <citation type="journal article" date="2021" name="Nat. Microbiol.">
        <title>Cocultivation of an ultrasmall environmental parasitic bacterium with lytic ability against bacteria associated with wastewater foams.</title>
        <authorList>
            <person name="Batinovic S."/>
            <person name="Rose J.J.A."/>
            <person name="Ratcliffe J."/>
            <person name="Seviour R.J."/>
            <person name="Petrovski S."/>
        </authorList>
    </citation>
    <scope>NUCLEOTIDE SEQUENCE</scope>
    <source>
        <strain evidence="8">CON9</strain>
    </source>
</reference>
<organism evidence="8 9">
    <name type="scientific">Gordonia pseudamarae</name>
    <dbReference type="NCBI Taxonomy" id="2831662"/>
    <lineage>
        <taxon>Bacteria</taxon>
        <taxon>Bacillati</taxon>
        <taxon>Actinomycetota</taxon>
        <taxon>Actinomycetes</taxon>
        <taxon>Mycobacteriales</taxon>
        <taxon>Gordoniaceae</taxon>
        <taxon>Gordonia</taxon>
    </lineage>
</organism>
<evidence type="ECO:0000256" key="1">
    <source>
        <dbReference type="ARBA" id="ARBA00001974"/>
    </source>
</evidence>
<evidence type="ECO:0000256" key="3">
    <source>
        <dbReference type="ARBA" id="ARBA00022630"/>
    </source>
</evidence>
<dbReference type="RefSeq" id="WP_213247001.1">
    <property type="nucleotide sequence ID" value="NZ_CP045806.1"/>
</dbReference>
<name>A0ABX6IFV2_9ACTN</name>
<dbReference type="PANTHER" id="PTHR43884">
    <property type="entry name" value="ACYL-COA DEHYDROGENASE"/>
    <property type="match status" value="1"/>
</dbReference>
<feature type="domain" description="Acyl-CoA dehydrogenase/oxidase N-terminal" evidence="7">
    <location>
        <begin position="9"/>
        <end position="93"/>
    </location>
</feature>
<evidence type="ECO:0000313" key="9">
    <source>
        <dbReference type="Proteomes" id="UP001059836"/>
    </source>
</evidence>
<evidence type="ECO:0000259" key="7">
    <source>
        <dbReference type="Pfam" id="PF02771"/>
    </source>
</evidence>
<dbReference type="InterPro" id="IPR009100">
    <property type="entry name" value="AcylCoA_DH/oxidase_NM_dom_sf"/>
</dbReference>
<evidence type="ECO:0000256" key="4">
    <source>
        <dbReference type="ARBA" id="ARBA00022827"/>
    </source>
</evidence>
<dbReference type="Pfam" id="PF00441">
    <property type="entry name" value="Acyl-CoA_dh_1"/>
    <property type="match status" value="1"/>
</dbReference>
<keyword evidence="3" id="KW-0285">Flavoprotein</keyword>
<keyword evidence="4" id="KW-0274">FAD</keyword>
<dbReference type="Gene3D" id="1.20.140.10">
    <property type="entry name" value="Butyryl-CoA Dehydrogenase, subunit A, domain 3"/>
    <property type="match status" value="1"/>
</dbReference>
<dbReference type="InterPro" id="IPR009075">
    <property type="entry name" value="AcylCo_DH/oxidase_C"/>
</dbReference>
<dbReference type="PANTHER" id="PTHR43884:SF20">
    <property type="entry name" value="ACYL-COA DEHYDROGENASE FADE28"/>
    <property type="match status" value="1"/>
</dbReference>
<accession>A0ABX6IFV2</accession>
<dbReference type="EMBL" id="CP045809">
    <property type="protein sequence ID" value="QHN34183.1"/>
    <property type="molecule type" value="Genomic_DNA"/>
</dbReference>
<evidence type="ECO:0000313" key="8">
    <source>
        <dbReference type="EMBL" id="QHN34183.1"/>
    </source>
</evidence>
<evidence type="ECO:0000256" key="5">
    <source>
        <dbReference type="ARBA" id="ARBA00023002"/>
    </source>
</evidence>
<dbReference type="InterPro" id="IPR013786">
    <property type="entry name" value="AcylCoA_DH/ox_N"/>
</dbReference>
<gene>
    <name evidence="8" type="ORF">GII31_03980</name>
</gene>
<dbReference type="InterPro" id="IPR037069">
    <property type="entry name" value="AcylCoA_DH/ox_N_sf"/>
</dbReference>
<proteinExistence type="inferred from homology"/>
<dbReference type="Pfam" id="PF02771">
    <property type="entry name" value="Acyl-CoA_dh_N"/>
    <property type="match status" value="1"/>
</dbReference>
<dbReference type="InterPro" id="IPR036250">
    <property type="entry name" value="AcylCo_DH-like_C"/>
</dbReference>
<dbReference type="Gene3D" id="1.10.540.10">
    <property type="entry name" value="Acyl-CoA dehydrogenase/oxidase, N-terminal domain"/>
    <property type="match status" value="1"/>
</dbReference>
<sequence>MDFLLSDIHSDLASTVDAILSKADMPTIIRAYATDPTTLSPVLRQLAEAGICGLIIDDEHGGSGAGVTELVVAAEQLGRHGMPGPVVESLAVAPKLLADAGLHQRLAPIAEGTPASCAIEYWQPNAADARSAAQVYLLASGTLSVARIASTTSSVDPARTVSTVAVDTVLVEDVDSSPAAVSAADLGALTTAAYLLGLGQTMLTLAAEYAKSRNQFGRAIGSFQAVKHHLADVAIALEMARPLVHAAALGADGLVPANTNVLADISAAKVTASDAAYLAARQALQVLGAIGYTAEHDLSLYLTKTRALVGAWGTPAQHRQRILDSL</sequence>
<dbReference type="Proteomes" id="UP001059836">
    <property type="component" value="Chromosome"/>
</dbReference>
<dbReference type="SUPFAM" id="SSF56645">
    <property type="entry name" value="Acyl-CoA dehydrogenase NM domain-like"/>
    <property type="match status" value="1"/>
</dbReference>
<protein>
    <submittedName>
        <fullName evidence="8">Acyl-CoA dehydrogenase</fullName>
    </submittedName>
</protein>
<comment type="cofactor">
    <cofactor evidence="1">
        <name>FAD</name>
        <dbReference type="ChEBI" id="CHEBI:57692"/>
    </cofactor>
</comment>
<keyword evidence="9" id="KW-1185">Reference proteome</keyword>
<keyword evidence="5" id="KW-0560">Oxidoreductase</keyword>
<dbReference type="SUPFAM" id="SSF47203">
    <property type="entry name" value="Acyl-CoA dehydrogenase C-terminal domain-like"/>
    <property type="match status" value="1"/>
</dbReference>
<evidence type="ECO:0000259" key="6">
    <source>
        <dbReference type="Pfam" id="PF00441"/>
    </source>
</evidence>
<evidence type="ECO:0000256" key="2">
    <source>
        <dbReference type="ARBA" id="ARBA00009347"/>
    </source>
</evidence>